<evidence type="ECO:0000313" key="6">
    <source>
        <dbReference type="Proteomes" id="UP000824246"/>
    </source>
</evidence>
<dbReference type="CDD" id="cd07377">
    <property type="entry name" value="WHTH_GntR"/>
    <property type="match status" value="1"/>
</dbReference>
<evidence type="ECO:0000256" key="3">
    <source>
        <dbReference type="ARBA" id="ARBA00023163"/>
    </source>
</evidence>
<reference evidence="5" key="2">
    <citation type="submission" date="2021-04" db="EMBL/GenBank/DDBJ databases">
        <authorList>
            <person name="Gilroy R."/>
        </authorList>
    </citation>
    <scope>NUCLEOTIDE SEQUENCE</scope>
    <source>
        <strain evidence="5">ChiHjej12B11-16260</strain>
    </source>
</reference>
<dbReference type="Pfam" id="PF00392">
    <property type="entry name" value="GntR"/>
    <property type="match status" value="1"/>
</dbReference>
<comment type="caution">
    <text evidence="5">The sequence shown here is derived from an EMBL/GenBank/DDBJ whole genome shotgun (WGS) entry which is preliminary data.</text>
</comment>
<dbReference type="AlphaFoldDB" id="A0A9D1VQ07"/>
<name>A0A9D1VQ07_9BACT</name>
<dbReference type="PANTHER" id="PTHR38445:SF10">
    <property type="entry name" value="GNTR-FAMILY TRANSCRIPTIONAL REGULATOR"/>
    <property type="match status" value="1"/>
</dbReference>
<dbReference type="PANTHER" id="PTHR38445">
    <property type="entry name" value="HTH-TYPE TRANSCRIPTIONAL REPRESSOR YTRA"/>
    <property type="match status" value="1"/>
</dbReference>
<evidence type="ECO:0000313" key="5">
    <source>
        <dbReference type="EMBL" id="HIX44855.1"/>
    </source>
</evidence>
<protein>
    <submittedName>
        <fullName evidence="5">GntR family transcriptional regulator</fullName>
    </submittedName>
</protein>
<dbReference type="GO" id="GO:0003677">
    <property type="term" value="F:DNA binding"/>
    <property type="evidence" value="ECO:0007669"/>
    <property type="project" value="UniProtKB-KW"/>
</dbReference>
<organism evidence="5 6">
    <name type="scientific">Candidatus Barnesiella excrementipullorum</name>
    <dbReference type="NCBI Taxonomy" id="2838479"/>
    <lineage>
        <taxon>Bacteria</taxon>
        <taxon>Pseudomonadati</taxon>
        <taxon>Bacteroidota</taxon>
        <taxon>Bacteroidia</taxon>
        <taxon>Bacteroidales</taxon>
        <taxon>Barnesiellaceae</taxon>
        <taxon>Barnesiella</taxon>
    </lineage>
</organism>
<dbReference type="Gene3D" id="1.10.10.10">
    <property type="entry name" value="Winged helix-like DNA-binding domain superfamily/Winged helix DNA-binding domain"/>
    <property type="match status" value="1"/>
</dbReference>
<dbReference type="InterPro" id="IPR000524">
    <property type="entry name" value="Tscrpt_reg_HTH_GntR"/>
</dbReference>
<proteinExistence type="predicted"/>
<evidence type="ECO:0000256" key="2">
    <source>
        <dbReference type="ARBA" id="ARBA00023125"/>
    </source>
</evidence>
<dbReference type="Proteomes" id="UP000824246">
    <property type="component" value="Unassembled WGS sequence"/>
</dbReference>
<dbReference type="Gene3D" id="1.10.287.100">
    <property type="match status" value="1"/>
</dbReference>
<dbReference type="SUPFAM" id="SSF46785">
    <property type="entry name" value="Winged helix' DNA-binding domain"/>
    <property type="match status" value="1"/>
</dbReference>
<dbReference type="PROSITE" id="PS50949">
    <property type="entry name" value="HTH_GNTR"/>
    <property type="match status" value="1"/>
</dbReference>
<dbReference type="InterPro" id="IPR036390">
    <property type="entry name" value="WH_DNA-bd_sf"/>
</dbReference>
<gene>
    <name evidence="5" type="ORF">H9982_01405</name>
</gene>
<evidence type="ECO:0000256" key="1">
    <source>
        <dbReference type="ARBA" id="ARBA00023015"/>
    </source>
</evidence>
<dbReference type="InterPro" id="IPR036388">
    <property type="entry name" value="WH-like_DNA-bd_sf"/>
</dbReference>
<accession>A0A9D1VQ07</accession>
<dbReference type="GO" id="GO:0003700">
    <property type="term" value="F:DNA-binding transcription factor activity"/>
    <property type="evidence" value="ECO:0007669"/>
    <property type="project" value="InterPro"/>
</dbReference>
<feature type="domain" description="HTH gntR-type" evidence="4">
    <location>
        <begin position="7"/>
        <end position="75"/>
    </location>
</feature>
<keyword evidence="1" id="KW-0805">Transcription regulation</keyword>
<reference evidence="5" key="1">
    <citation type="journal article" date="2021" name="PeerJ">
        <title>Extensive microbial diversity within the chicken gut microbiome revealed by metagenomics and culture.</title>
        <authorList>
            <person name="Gilroy R."/>
            <person name="Ravi A."/>
            <person name="Getino M."/>
            <person name="Pursley I."/>
            <person name="Horton D.L."/>
            <person name="Alikhan N.F."/>
            <person name="Baker D."/>
            <person name="Gharbi K."/>
            <person name="Hall N."/>
            <person name="Watson M."/>
            <person name="Adriaenssens E.M."/>
            <person name="Foster-Nyarko E."/>
            <person name="Jarju S."/>
            <person name="Secka A."/>
            <person name="Antonio M."/>
            <person name="Oren A."/>
            <person name="Chaudhuri R.R."/>
            <person name="La Ragione R."/>
            <person name="Hildebrand F."/>
            <person name="Pallen M.J."/>
        </authorList>
    </citation>
    <scope>NUCLEOTIDE SEQUENCE</scope>
    <source>
        <strain evidence="5">ChiHjej12B11-16260</strain>
    </source>
</reference>
<keyword evidence="2" id="KW-0238">DNA-binding</keyword>
<evidence type="ECO:0000259" key="4">
    <source>
        <dbReference type="PROSITE" id="PS50949"/>
    </source>
</evidence>
<keyword evidence="3" id="KW-0804">Transcription</keyword>
<sequence>MKFRDNQSIYLQIAERICDEILDNKFPPGERIPSIREYAAMVEVNANTVVRSYEWLQQHEIIFNKRGIGYYVSPDGKNRIREMRRVRFFEDELPLFFNRLYTLGISIDEIDRRYNEYKKASLRVDDDAADKIK</sequence>
<dbReference type="EMBL" id="DXFB01000034">
    <property type="protein sequence ID" value="HIX44855.1"/>
    <property type="molecule type" value="Genomic_DNA"/>
</dbReference>
<dbReference type="SMART" id="SM00345">
    <property type="entry name" value="HTH_GNTR"/>
    <property type="match status" value="1"/>
</dbReference>